<reference evidence="5" key="1">
    <citation type="submission" date="2017-08" db="EMBL/GenBank/DDBJ databases">
        <authorList>
            <person name="Varghese N."/>
            <person name="Submissions S."/>
        </authorList>
    </citation>
    <scope>NUCLEOTIDE SEQUENCE [LARGE SCALE GENOMIC DNA]</scope>
    <source>
        <strain evidence="5">AP-Melu-1000-B4</strain>
    </source>
</reference>
<protein>
    <submittedName>
        <fullName evidence="4">Nucleotidyl transferase</fullName>
    </submittedName>
</protein>
<name>A0A240E1H3_9BURK</name>
<accession>A0A240E1H3</accession>
<dbReference type="InterPro" id="IPR029044">
    <property type="entry name" value="Nucleotide-diphossugar_trans"/>
</dbReference>
<keyword evidence="1 4" id="KW-0808">Transferase</keyword>
<dbReference type="RefSeq" id="WP_096673818.1">
    <property type="nucleotide sequence ID" value="NZ_OANS01000003.1"/>
</dbReference>
<dbReference type="Gene3D" id="3.90.550.10">
    <property type="entry name" value="Spore Coat Polysaccharide Biosynthesis Protein SpsA, Chain A"/>
    <property type="match status" value="2"/>
</dbReference>
<feature type="domain" description="Nucleotidyl transferase" evidence="3">
    <location>
        <begin position="7"/>
        <end position="197"/>
    </location>
</feature>
<evidence type="ECO:0000256" key="1">
    <source>
        <dbReference type="ARBA" id="ARBA00022679"/>
    </source>
</evidence>
<dbReference type="AlphaFoldDB" id="A0A240E1H3"/>
<dbReference type="EMBL" id="OANS01000003">
    <property type="protein sequence ID" value="SNX29113.1"/>
    <property type="molecule type" value="Genomic_DNA"/>
</dbReference>
<dbReference type="PANTHER" id="PTHR43584:SF8">
    <property type="entry name" value="N-ACETYLMURAMATE ALPHA-1-PHOSPHATE URIDYLYLTRANSFERASE"/>
    <property type="match status" value="1"/>
</dbReference>
<evidence type="ECO:0000259" key="3">
    <source>
        <dbReference type="Pfam" id="PF00483"/>
    </source>
</evidence>
<dbReference type="GO" id="GO:0016779">
    <property type="term" value="F:nucleotidyltransferase activity"/>
    <property type="evidence" value="ECO:0007669"/>
    <property type="project" value="UniProtKB-KW"/>
</dbReference>
<sequence>MQIIIPMSGYGERFRRAGYDTPKPLIEVDGRPIIEYVVEMFPGESDFIFICNREHLEEPRFRMREIIVAICPTAKIIGIEPHKLGPVNAILEAKSLIKINQPVIVNYCDFTCYWDYSDFKKFVEISSCDGVIPCYTGFHPHLLRSVNFAYVKEENNRVIDIQEKLPFTDIPMSEYASSGTYYFRSGQLLLEYCSKSMKSDLALNGEFYVSMVYKPMLEDGKDIAVFPLQHFMQWGTPEDLAEYRYFLKMFKLLATTRKTSVHSGTIMVPMAGLGSRFKDSEFKKIKPLISVSGRSMAIQATLDLPKADQYVFIARNDMYQLKNLIDELQTQFNPCKFVLLDKKTDGQAITCLAGMAEVNHQLPLTIGACDNGMIYDADKFDALLSDPEVDVIIWGARGYPGASQNPSMYGWIDLDGDSVVNVSVKKPLNNTDMDPIITGTFTFKRAADFLRSTERMILNNGLVNGEFYVDSCINESIALGLRVRMLEVQTYICWGTPEDLKRFEYWQSCFHKWSNHPYRLEADLSIPVEALSALRKRYSTSLIKLMEG</sequence>
<dbReference type="OrthoDB" id="9788272at2"/>
<dbReference type="InterPro" id="IPR050065">
    <property type="entry name" value="GlmU-like"/>
</dbReference>
<evidence type="ECO:0000313" key="5">
    <source>
        <dbReference type="Proteomes" id="UP000218069"/>
    </source>
</evidence>
<dbReference type="Pfam" id="PF00483">
    <property type="entry name" value="NTP_transferase"/>
    <property type="match status" value="1"/>
</dbReference>
<organism evidence="4 5">
    <name type="scientific">Polynucleobacter meluiroseus</name>
    <dbReference type="NCBI Taxonomy" id="1938814"/>
    <lineage>
        <taxon>Bacteria</taxon>
        <taxon>Pseudomonadati</taxon>
        <taxon>Pseudomonadota</taxon>
        <taxon>Betaproteobacteria</taxon>
        <taxon>Burkholderiales</taxon>
        <taxon>Burkholderiaceae</taxon>
        <taxon>Polynucleobacter</taxon>
    </lineage>
</organism>
<keyword evidence="2" id="KW-0548">Nucleotidyltransferase</keyword>
<gene>
    <name evidence="4" type="ORF">SAMN06295945_1477</name>
</gene>
<dbReference type="InterPro" id="IPR005835">
    <property type="entry name" value="NTP_transferase_dom"/>
</dbReference>
<keyword evidence="5" id="KW-1185">Reference proteome</keyword>
<evidence type="ECO:0000313" key="4">
    <source>
        <dbReference type="EMBL" id="SNX29113.1"/>
    </source>
</evidence>
<dbReference type="PANTHER" id="PTHR43584">
    <property type="entry name" value="NUCLEOTIDYL TRANSFERASE"/>
    <property type="match status" value="1"/>
</dbReference>
<dbReference type="CDD" id="cd04183">
    <property type="entry name" value="GT2_BcE_like"/>
    <property type="match status" value="1"/>
</dbReference>
<proteinExistence type="predicted"/>
<dbReference type="Proteomes" id="UP000218069">
    <property type="component" value="Unassembled WGS sequence"/>
</dbReference>
<dbReference type="SUPFAM" id="SSF53448">
    <property type="entry name" value="Nucleotide-diphospho-sugar transferases"/>
    <property type="match status" value="2"/>
</dbReference>
<evidence type="ECO:0000256" key="2">
    <source>
        <dbReference type="ARBA" id="ARBA00022695"/>
    </source>
</evidence>